<organism evidence="2 3">
    <name type="scientific">Dipteronia dyeriana</name>
    <dbReference type="NCBI Taxonomy" id="168575"/>
    <lineage>
        <taxon>Eukaryota</taxon>
        <taxon>Viridiplantae</taxon>
        <taxon>Streptophyta</taxon>
        <taxon>Embryophyta</taxon>
        <taxon>Tracheophyta</taxon>
        <taxon>Spermatophyta</taxon>
        <taxon>Magnoliopsida</taxon>
        <taxon>eudicotyledons</taxon>
        <taxon>Gunneridae</taxon>
        <taxon>Pentapetalae</taxon>
        <taxon>rosids</taxon>
        <taxon>malvids</taxon>
        <taxon>Sapindales</taxon>
        <taxon>Sapindaceae</taxon>
        <taxon>Hippocastanoideae</taxon>
        <taxon>Acereae</taxon>
        <taxon>Dipteronia</taxon>
    </lineage>
</organism>
<reference evidence="2" key="1">
    <citation type="journal article" date="2023" name="Plant J.">
        <title>Genome sequences and population genomics provide insights into the demographic history, inbreeding, and mutation load of two 'living fossil' tree species of Dipteronia.</title>
        <authorList>
            <person name="Feng Y."/>
            <person name="Comes H.P."/>
            <person name="Chen J."/>
            <person name="Zhu S."/>
            <person name="Lu R."/>
            <person name="Zhang X."/>
            <person name="Li P."/>
            <person name="Qiu J."/>
            <person name="Olsen K.M."/>
            <person name="Qiu Y."/>
        </authorList>
    </citation>
    <scope>NUCLEOTIDE SEQUENCE</scope>
    <source>
        <strain evidence="2">KIB01</strain>
    </source>
</reference>
<evidence type="ECO:0000313" key="2">
    <source>
        <dbReference type="EMBL" id="KAK2651472.1"/>
    </source>
</evidence>
<dbReference type="InterPro" id="IPR026960">
    <property type="entry name" value="RVT-Znf"/>
</dbReference>
<name>A0AAD9X2B4_9ROSI</name>
<keyword evidence="3" id="KW-1185">Reference proteome</keyword>
<comment type="caution">
    <text evidence="2">The sequence shown here is derived from an EMBL/GenBank/DDBJ whole genome shotgun (WGS) entry which is preliminary data.</text>
</comment>
<dbReference type="EMBL" id="JANJYI010000004">
    <property type="protein sequence ID" value="KAK2651472.1"/>
    <property type="molecule type" value="Genomic_DNA"/>
</dbReference>
<dbReference type="PANTHER" id="PTHR33116">
    <property type="entry name" value="REVERSE TRANSCRIPTASE ZINC-BINDING DOMAIN-CONTAINING PROTEIN-RELATED-RELATED"/>
    <property type="match status" value="1"/>
</dbReference>
<dbReference type="Pfam" id="PF13966">
    <property type="entry name" value="zf-RVT"/>
    <property type="match status" value="1"/>
</dbReference>
<proteinExistence type="predicted"/>
<feature type="domain" description="Reverse transcriptase zinc-binding" evidence="1">
    <location>
        <begin position="193"/>
        <end position="261"/>
    </location>
</feature>
<dbReference type="AlphaFoldDB" id="A0AAD9X2B4"/>
<evidence type="ECO:0000313" key="3">
    <source>
        <dbReference type="Proteomes" id="UP001280121"/>
    </source>
</evidence>
<gene>
    <name evidence="2" type="ORF">Ddye_011328</name>
</gene>
<accession>A0AAD9X2B4</accession>
<protein>
    <recommendedName>
        <fullName evidence="1">Reverse transcriptase zinc-binding domain-containing protein</fullName>
    </recommendedName>
</protein>
<dbReference type="Proteomes" id="UP001280121">
    <property type="component" value="Unassembled WGS sequence"/>
</dbReference>
<dbReference type="PANTHER" id="PTHR33116:SF75">
    <property type="entry name" value="RIBONUCLEASE H PROTEIN"/>
    <property type="match status" value="1"/>
</dbReference>
<evidence type="ECO:0000259" key="1">
    <source>
        <dbReference type="Pfam" id="PF13966"/>
    </source>
</evidence>
<sequence>MQRNFLWGDGTFKRKIHTVNWDEVCKSKANDGLKIGKIRDKNQSMLTKWIWRFGRDENGLWRRVIRSKYKVHDRSLFWKWHINIFDSFFVKSIECLLKTGSQTKKLIKDGFTTIIGNGDRAYLWSDIHVEGKLLKDSFLGCFTFGIKKSWVIQGFGGWNISDSIAWSANSTGLFIIGSYRKALGKAANANGFAPNFFWQVLCPYKVKVFLWQLWKGKLLVTDVLQRQGMNILIDLDCPFCKKDKESVDHCFLHCQWSNSLWLRCMSWLGVNNCCNKSSKGWLDGWLGLYPNSSQEKVESLVLSLRGNCVDHMGNRILLILEEKKVSLEQAEDLVKFCLCGGPTSQEGFKGFSGGFVT</sequence>